<dbReference type="STRING" id="27835.A0A0N4Y6M5"/>
<evidence type="ECO:0000313" key="13">
    <source>
        <dbReference type="EMBL" id="VDL75333.1"/>
    </source>
</evidence>
<dbReference type="InterPro" id="IPR026050">
    <property type="entry name" value="C1GALT1/C1GALT1_chp1"/>
</dbReference>
<dbReference type="Proteomes" id="UP000271162">
    <property type="component" value="Unassembled WGS sequence"/>
</dbReference>
<evidence type="ECO:0000256" key="5">
    <source>
        <dbReference type="ARBA" id="ARBA00022676"/>
    </source>
</evidence>
<evidence type="ECO:0000259" key="12">
    <source>
        <dbReference type="Pfam" id="PF02434"/>
    </source>
</evidence>
<dbReference type="AlphaFoldDB" id="A0A0N4Y6M5"/>
<reference evidence="15" key="1">
    <citation type="submission" date="2017-02" db="UniProtKB">
        <authorList>
            <consortium name="WormBaseParasite"/>
        </authorList>
    </citation>
    <scope>IDENTIFICATION</scope>
</reference>
<evidence type="ECO:0000256" key="7">
    <source>
        <dbReference type="ARBA" id="ARBA00022692"/>
    </source>
</evidence>
<dbReference type="EMBL" id="UYSL01020590">
    <property type="protein sequence ID" value="VDL75333.1"/>
    <property type="molecule type" value="Genomic_DNA"/>
</dbReference>
<evidence type="ECO:0000256" key="1">
    <source>
        <dbReference type="ARBA" id="ARBA00004606"/>
    </source>
</evidence>
<keyword evidence="5" id="KW-0328">Glycosyltransferase</keyword>
<evidence type="ECO:0000256" key="11">
    <source>
        <dbReference type="ARBA" id="ARBA00023136"/>
    </source>
</evidence>
<dbReference type="PANTHER" id="PTHR23033">
    <property type="entry name" value="BETA1,3-GALACTOSYLTRANSFERASE"/>
    <property type="match status" value="1"/>
</dbReference>
<organism evidence="15">
    <name type="scientific">Nippostrongylus brasiliensis</name>
    <name type="common">Rat hookworm</name>
    <dbReference type="NCBI Taxonomy" id="27835"/>
    <lineage>
        <taxon>Eukaryota</taxon>
        <taxon>Metazoa</taxon>
        <taxon>Ecdysozoa</taxon>
        <taxon>Nematoda</taxon>
        <taxon>Chromadorea</taxon>
        <taxon>Rhabditida</taxon>
        <taxon>Rhabditina</taxon>
        <taxon>Rhabditomorpha</taxon>
        <taxon>Strongyloidea</taxon>
        <taxon>Heligmosomidae</taxon>
        <taxon>Nippostrongylus</taxon>
    </lineage>
</organism>
<comment type="pathway">
    <text evidence="2">Protein modification; protein glycosylation.</text>
</comment>
<dbReference type="Pfam" id="PF02434">
    <property type="entry name" value="Fringe"/>
    <property type="match status" value="1"/>
</dbReference>
<evidence type="ECO:0000313" key="15">
    <source>
        <dbReference type="WBParaSite" id="NBR_0001174301-mRNA-1"/>
    </source>
</evidence>
<dbReference type="GO" id="GO:0016263">
    <property type="term" value="F:glycoprotein-N-acetylgalactosamine 3-beta-galactosyltransferase activity"/>
    <property type="evidence" value="ECO:0007669"/>
    <property type="project" value="UniProtKB-EC"/>
</dbReference>
<keyword evidence="10" id="KW-1133">Transmembrane helix</keyword>
<comment type="subcellular location">
    <subcellularLocation>
        <location evidence="1">Membrane</location>
        <topology evidence="1">Single-pass type II membrane protein</topology>
    </subcellularLocation>
</comment>
<dbReference type="OMA" id="HYFGYRW"/>
<dbReference type="GO" id="GO:0000166">
    <property type="term" value="F:nucleotide binding"/>
    <property type="evidence" value="ECO:0007669"/>
    <property type="project" value="UniProtKB-KW"/>
</dbReference>
<evidence type="ECO:0000256" key="3">
    <source>
        <dbReference type="ARBA" id="ARBA00006462"/>
    </source>
</evidence>
<evidence type="ECO:0000313" key="14">
    <source>
        <dbReference type="Proteomes" id="UP000271162"/>
    </source>
</evidence>
<dbReference type="GO" id="GO:0016020">
    <property type="term" value="C:membrane"/>
    <property type="evidence" value="ECO:0007669"/>
    <property type="project" value="UniProtKB-SubCell"/>
</dbReference>
<keyword evidence="6" id="KW-0808">Transferase</keyword>
<evidence type="ECO:0000256" key="4">
    <source>
        <dbReference type="ARBA" id="ARBA00012557"/>
    </source>
</evidence>
<dbReference type="Gene3D" id="3.90.550.50">
    <property type="match status" value="1"/>
</dbReference>
<reference evidence="13 14" key="2">
    <citation type="submission" date="2018-11" db="EMBL/GenBank/DDBJ databases">
        <authorList>
            <consortium name="Pathogen Informatics"/>
        </authorList>
    </citation>
    <scope>NUCLEOTIDE SEQUENCE [LARGE SCALE GENOMIC DNA]</scope>
</reference>
<proteinExistence type="inferred from homology"/>
<keyword evidence="11" id="KW-0472">Membrane</keyword>
<keyword evidence="14" id="KW-1185">Reference proteome</keyword>
<feature type="domain" description="Fringe-like glycosyltransferase" evidence="12">
    <location>
        <begin position="35"/>
        <end position="83"/>
    </location>
</feature>
<evidence type="ECO:0000256" key="2">
    <source>
        <dbReference type="ARBA" id="ARBA00004922"/>
    </source>
</evidence>
<dbReference type="EC" id="2.4.1.122" evidence="4"/>
<comment type="similarity">
    <text evidence="3">Belongs to the glycosyltransferase 31 family. Beta3-Gal-T subfamily.</text>
</comment>
<protein>
    <recommendedName>
        <fullName evidence="4">N-acetylgalactosaminide beta-1,3-galactosyltransferase</fullName>
        <ecNumber evidence="4">2.4.1.122</ecNumber>
    </recommendedName>
</protein>
<accession>A0A0N4Y6M5</accession>
<evidence type="ECO:0000256" key="6">
    <source>
        <dbReference type="ARBA" id="ARBA00022679"/>
    </source>
</evidence>
<dbReference type="WBParaSite" id="NBR_0001174301-mRNA-1">
    <property type="protein sequence ID" value="NBR_0001174301-mRNA-1"/>
    <property type="gene ID" value="NBR_0001174301"/>
</dbReference>
<sequence>MLKIQAKTILETWASRCDDFLFFTDSPMGPNVPHLICRHVVEKMEKKYDWYLRADDDAYVVVENLRHFLANYSSEREHYFGYRWNFFVPHGYADGGIYILSRAAAETFNELMKNAFLCPNHHRAEEDQEGEDNFSPEMIGFHHLSPYEMRVIDYMLYKLTRKTVSAREEHFDDQQLI</sequence>
<evidence type="ECO:0000256" key="10">
    <source>
        <dbReference type="ARBA" id="ARBA00022989"/>
    </source>
</evidence>
<evidence type="ECO:0000256" key="8">
    <source>
        <dbReference type="ARBA" id="ARBA00022741"/>
    </source>
</evidence>
<keyword evidence="7" id="KW-0812">Transmembrane</keyword>
<keyword evidence="8" id="KW-0547">Nucleotide-binding</keyword>
<dbReference type="InterPro" id="IPR003378">
    <property type="entry name" value="Fringe-like_glycosylTrfase"/>
</dbReference>
<evidence type="ECO:0000256" key="9">
    <source>
        <dbReference type="ARBA" id="ARBA00022968"/>
    </source>
</evidence>
<keyword evidence="9" id="KW-0735">Signal-anchor</keyword>
<name>A0A0N4Y6M5_NIPBR</name>
<dbReference type="PANTHER" id="PTHR23033:SF12">
    <property type="entry name" value="GLYCOPROTEIN-N-ACETYLGALACTOSAMINE 3-BETA-GALACTOSYLTRANSFERASE 1-RELATED"/>
    <property type="match status" value="1"/>
</dbReference>
<gene>
    <name evidence="13" type="ORF">NBR_LOCUS11744</name>
</gene>